<protein>
    <submittedName>
        <fullName evidence="1">Uncharacterized protein</fullName>
    </submittedName>
</protein>
<comment type="caution">
    <text evidence="1">The sequence shown here is derived from an EMBL/GenBank/DDBJ whole genome shotgun (WGS) entry which is preliminary data.</text>
</comment>
<dbReference type="EMBL" id="CM047591">
    <property type="protein sequence ID" value="KAI9918923.1"/>
    <property type="molecule type" value="Genomic_DNA"/>
</dbReference>
<evidence type="ECO:0000313" key="1">
    <source>
        <dbReference type="EMBL" id="KAI9918923.1"/>
    </source>
</evidence>
<gene>
    <name evidence="1" type="ORF">PsorP6_012054</name>
</gene>
<dbReference type="Proteomes" id="UP001163321">
    <property type="component" value="Chromosome 12"/>
</dbReference>
<organism evidence="1 2">
    <name type="scientific">Peronosclerospora sorghi</name>
    <dbReference type="NCBI Taxonomy" id="230839"/>
    <lineage>
        <taxon>Eukaryota</taxon>
        <taxon>Sar</taxon>
        <taxon>Stramenopiles</taxon>
        <taxon>Oomycota</taxon>
        <taxon>Peronosporomycetes</taxon>
        <taxon>Peronosporales</taxon>
        <taxon>Peronosporaceae</taxon>
        <taxon>Peronosclerospora</taxon>
    </lineage>
</organism>
<accession>A0ACC0WJ87</accession>
<reference evidence="1 2" key="1">
    <citation type="journal article" date="2022" name="bioRxiv">
        <title>The genome of the oomycete Peronosclerospora sorghi, a cosmopolitan pathogen of maize and sorghum, is inflated with dispersed pseudogenes.</title>
        <authorList>
            <person name="Fletcher K."/>
            <person name="Martin F."/>
            <person name="Isakeit T."/>
            <person name="Cavanaugh K."/>
            <person name="Magill C."/>
            <person name="Michelmore R."/>
        </authorList>
    </citation>
    <scope>NUCLEOTIDE SEQUENCE [LARGE SCALE GENOMIC DNA]</scope>
    <source>
        <strain evidence="1">P6</strain>
    </source>
</reference>
<keyword evidence="2" id="KW-1185">Reference proteome</keyword>
<evidence type="ECO:0000313" key="2">
    <source>
        <dbReference type="Proteomes" id="UP001163321"/>
    </source>
</evidence>
<proteinExistence type="predicted"/>
<name>A0ACC0WJ87_9STRA</name>
<sequence>MGFSFQSRGLVTARVRMKRPELIRRYANNVTSPKALLEFKILDLLEFTSDRKRMSVVVQYPNDNVIYPLLDKKKSDLDMLKETMRQLEAFGDDGIRTLTIAQPCVDEKEYLNWSARFKEANSSLEEIDKRKHGHTNKIDKLMTEIERDLKLLGATAIEDKLKQNAPSCIAYLMRAGMRKDGLWHLSVNEVKHNHPAALDIAGHAVARLLTEEQKQVVRTGIKAGSAPRDVLTGLRLNDKDVLAHSRTIYNERAKLRKEELGGREPIRALIDELREQKYRFKVGIKPGPISKTNTVTYRKRVAYIDKQWIPFKTRFVSAWTNLVLHFNNVNTSRVEGAHSVIKKYLKVSTLYLWDVCRRLKMAIRNAVGELRAAIGSNDFKVWSDHEDGFYSGIVKLVSAYALHEVHRQMELLDDLPLASQCAGVFTTTVGLPCVHTIAARKRSGGILHLGDFHKQ</sequence>